<dbReference type="InterPro" id="IPR035513">
    <property type="entry name" value="Invertase/methylesterase_inhib"/>
</dbReference>
<dbReference type="Gene3D" id="1.20.140.40">
    <property type="entry name" value="Invertase/pectin methylesterase inhibitor family protein"/>
    <property type="match status" value="1"/>
</dbReference>
<comment type="similarity">
    <text evidence="2">Belongs to the PMEI family.</text>
</comment>
<gene>
    <name evidence="5" type="ORF">MERR_LOCUS30915</name>
</gene>
<dbReference type="OrthoDB" id="1430376at2759"/>
<evidence type="ECO:0000313" key="5">
    <source>
        <dbReference type="EMBL" id="CAA7043680.1"/>
    </source>
</evidence>
<dbReference type="SUPFAM" id="SSF101148">
    <property type="entry name" value="Plant invertase/pectin methylesterase inhibitor"/>
    <property type="match status" value="1"/>
</dbReference>
<dbReference type="InterPro" id="IPR051955">
    <property type="entry name" value="PME_Inhibitor"/>
</dbReference>
<dbReference type="Proteomes" id="UP000467841">
    <property type="component" value="Unassembled WGS sequence"/>
</dbReference>
<dbReference type="NCBIfam" id="TIGR01614">
    <property type="entry name" value="PME_inhib"/>
    <property type="match status" value="1"/>
</dbReference>
<evidence type="ECO:0000256" key="1">
    <source>
        <dbReference type="ARBA" id="ARBA00022729"/>
    </source>
</evidence>
<proteinExistence type="inferred from homology"/>
<feature type="chain" id="PRO_5025625232" description="Pectinesterase inhibitor domain-containing protein" evidence="3">
    <location>
        <begin position="18"/>
        <end position="210"/>
    </location>
</feature>
<feature type="domain" description="Pectinesterase inhibitor" evidence="4">
    <location>
        <begin position="26"/>
        <end position="201"/>
    </location>
</feature>
<keyword evidence="1 3" id="KW-0732">Signal</keyword>
<dbReference type="AlphaFoldDB" id="A0A6D2JRP2"/>
<evidence type="ECO:0000313" key="6">
    <source>
        <dbReference type="Proteomes" id="UP000467841"/>
    </source>
</evidence>
<accession>A0A6D2JRP2</accession>
<evidence type="ECO:0000256" key="3">
    <source>
        <dbReference type="SAM" id="SignalP"/>
    </source>
</evidence>
<dbReference type="InterPro" id="IPR006501">
    <property type="entry name" value="Pectinesterase_inhib_dom"/>
</dbReference>
<keyword evidence="6" id="KW-1185">Reference proteome</keyword>
<name>A0A6D2JRP2_9BRAS</name>
<feature type="signal peptide" evidence="3">
    <location>
        <begin position="1"/>
        <end position="17"/>
    </location>
</feature>
<dbReference type="CDD" id="cd15798">
    <property type="entry name" value="PMEI-like_3"/>
    <property type="match status" value="1"/>
</dbReference>
<dbReference type="GO" id="GO:0004857">
    <property type="term" value="F:enzyme inhibitor activity"/>
    <property type="evidence" value="ECO:0007669"/>
    <property type="project" value="InterPro"/>
</dbReference>
<evidence type="ECO:0000259" key="4">
    <source>
        <dbReference type="SMART" id="SM00856"/>
    </source>
</evidence>
<dbReference type="Pfam" id="PF04043">
    <property type="entry name" value="PMEI"/>
    <property type="match status" value="1"/>
</dbReference>
<protein>
    <recommendedName>
        <fullName evidence="4">Pectinesterase inhibitor domain-containing protein</fullName>
    </recommendedName>
</protein>
<dbReference type="EMBL" id="CACVBM020001285">
    <property type="protein sequence ID" value="CAA7043680.1"/>
    <property type="molecule type" value="Genomic_DNA"/>
</dbReference>
<organism evidence="5 6">
    <name type="scientific">Microthlaspi erraticum</name>
    <dbReference type="NCBI Taxonomy" id="1685480"/>
    <lineage>
        <taxon>Eukaryota</taxon>
        <taxon>Viridiplantae</taxon>
        <taxon>Streptophyta</taxon>
        <taxon>Embryophyta</taxon>
        <taxon>Tracheophyta</taxon>
        <taxon>Spermatophyta</taxon>
        <taxon>Magnoliopsida</taxon>
        <taxon>eudicotyledons</taxon>
        <taxon>Gunneridae</taxon>
        <taxon>Pentapetalae</taxon>
        <taxon>rosids</taxon>
        <taxon>malvids</taxon>
        <taxon>Brassicales</taxon>
        <taxon>Brassicaceae</taxon>
        <taxon>Coluteocarpeae</taxon>
        <taxon>Microthlaspi</taxon>
    </lineage>
</organism>
<reference evidence="5" key="1">
    <citation type="submission" date="2020-01" db="EMBL/GenBank/DDBJ databases">
        <authorList>
            <person name="Mishra B."/>
        </authorList>
    </citation>
    <scope>NUCLEOTIDE SEQUENCE [LARGE SCALE GENOMIC DNA]</scope>
</reference>
<sequence length="210" mass="22919">MFLLFTTFLFISQSISAVHVRNTTTNDLDFIRTSCNATEYPDLCVTSLSRYASAVHKSPAKLAKLAIRVSMSEAKSTAGFLSKLTKSAVAVTAKHSQGEITRAAIRDCVSNVEEAIDYMRDSLRQLGNKNGTCDGVTVGGPVETFRCQMNNVQTYMTAAMTMEETCTDGFDEMQKPVRIINTTVRPRVEQVKRVTSNALALVVAYANGGP</sequence>
<dbReference type="PANTHER" id="PTHR31080">
    <property type="entry name" value="PECTINESTERASE INHIBITOR-LIKE"/>
    <property type="match status" value="1"/>
</dbReference>
<comment type="caution">
    <text evidence="5">The sequence shown here is derived from an EMBL/GenBank/DDBJ whole genome shotgun (WGS) entry which is preliminary data.</text>
</comment>
<evidence type="ECO:0000256" key="2">
    <source>
        <dbReference type="ARBA" id="ARBA00038471"/>
    </source>
</evidence>
<dbReference type="SMART" id="SM00856">
    <property type="entry name" value="PMEI"/>
    <property type="match status" value="1"/>
</dbReference>
<dbReference type="PANTHER" id="PTHR31080:SF64">
    <property type="entry name" value="PLANT INVERTASE_PECTIN METHYLESTERASE INHIBITOR SUPERFAMILY PROTEIN"/>
    <property type="match status" value="1"/>
</dbReference>